<dbReference type="RefSeq" id="WP_071473321.1">
    <property type="nucleotide sequence ID" value="NZ_MDKE01000033.1"/>
</dbReference>
<evidence type="ECO:0000256" key="8">
    <source>
        <dbReference type="ARBA" id="ARBA00022927"/>
    </source>
</evidence>
<reference evidence="17 18" key="1">
    <citation type="submission" date="2016-07" db="EMBL/GenBank/DDBJ databases">
        <title>Draft Genome Sequence of Oceanisphaera psychrotolerans, isolated from coastal sediment samples.</title>
        <authorList>
            <person name="Zhuo S."/>
            <person name="Ruan Z."/>
        </authorList>
    </citation>
    <scope>NUCLEOTIDE SEQUENCE [LARGE SCALE GENOMIC DNA]</scope>
    <source>
        <strain evidence="17 18">LAM-WHM-ZC</strain>
    </source>
</reference>
<keyword evidence="7" id="KW-1005">Bacterial flagellum biogenesis</keyword>
<keyword evidence="10" id="KW-0472">Membrane</keyword>
<evidence type="ECO:0000256" key="12">
    <source>
        <dbReference type="ARBA" id="ARBA00025337"/>
    </source>
</evidence>
<keyword evidence="11" id="KW-1006">Bacterial flagellum protein export</keyword>
<evidence type="ECO:0000313" key="17">
    <source>
        <dbReference type="EMBL" id="OIN07702.1"/>
    </source>
</evidence>
<evidence type="ECO:0000256" key="14">
    <source>
        <dbReference type="SAM" id="MobiDB-lite"/>
    </source>
</evidence>
<dbReference type="InterPro" id="IPR027417">
    <property type="entry name" value="P-loop_NTPase"/>
</dbReference>
<dbReference type="Pfam" id="PF00448">
    <property type="entry name" value="SRP54"/>
    <property type="match status" value="1"/>
</dbReference>
<keyword evidence="17" id="KW-0282">Flagellum</keyword>
<protein>
    <recommendedName>
        <fullName evidence="3 13">Flagellar biosynthesis protein FlhF</fullName>
    </recommendedName>
</protein>
<evidence type="ECO:0000256" key="3">
    <source>
        <dbReference type="ARBA" id="ARBA00014919"/>
    </source>
</evidence>
<dbReference type="CDD" id="cd17873">
    <property type="entry name" value="FlhF"/>
    <property type="match status" value="1"/>
</dbReference>
<dbReference type="GO" id="GO:0003924">
    <property type="term" value="F:GTPase activity"/>
    <property type="evidence" value="ECO:0007669"/>
    <property type="project" value="UniProtKB-UniRule"/>
</dbReference>
<keyword evidence="18" id="KW-1185">Reference proteome</keyword>
<keyword evidence="17" id="KW-0969">Cilium</keyword>
<dbReference type="InterPro" id="IPR020006">
    <property type="entry name" value="FlhF"/>
</dbReference>
<dbReference type="InterPro" id="IPR000897">
    <property type="entry name" value="SRP54_GTPase_dom"/>
</dbReference>
<dbReference type="AlphaFoldDB" id="A0A1J4QEX0"/>
<dbReference type="Gene3D" id="3.40.50.300">
    <property type="entry name" value="P-loop containing nucleotide triphosphate hydrolases"/>
    <property type="match status" value="1"/>
</dbReference>
<dbReference type="OrthoDB" id="9778554at2"/>
<dbReference type="InterPro" id="IPR047040">
    <property type="entry name" value="FlhF__GTPase_dom"/>
</dbReference>
<dbReference type="Gene3D" id="1.20.120.1380">
    <property type="entry name" value="Flagellar FlhF biosynthesis protein, N domain"/>
    <property type="match status" value="1"/>
</dbReference>
<comment type="subcellular location">
    <subcellularLocation>
        <location evidence="1">Cell membrane</location>
        <topology evidence="1">Peripheral membrane protein</topology>
        <orientation evidence="1">Cytoplasmic side</orientation>
    </subcellularLocation>
</comment>
<proteinExistence type="inferred from homology"/>
<gene>
    <name evidence="17" type="ORF">BFR47_03590</name>
</gene>
<evidence type="ECO:0000256" key="10">
    <source>
        <dbReference type="ARBA" id="ARBA00023136"/>
    </source>
</evidence>
<feature type="region of interest" description="Disordered" evidence="14">
    <location>
        <begin position="92"/>
        <end position="155"/>
    </location>
</feature>
<dbReference type="GO" id="GO:0015031">
    <property type="term" value="P:protein transport"/>
    <property type="evidence" value="ECO:0007669"/>
    <property type="project" value="UniProtKB-KW"/>
</dbReference>
<dbReference type="STRING" id="1414654.BFR47_03590"/>
<keyword evidence="5" id="KW-1003">Cell membrane</keyword>
<dbReference type="Proteomes" id="UP000243073">
    <property type="component" value="Unassembled WGS sequence"/>
</dbReference>
<feature type="domain" description="SRP54-type proteins GTP-binding" evidence="16">
    <location>
        <begin position="244"/>
        <end position="437"/>
    </location>
</feature>
<keyword evidence="17" id="KW-0966">Cell projection</keyword>
<evidence type="ECO:0000256" key="5">
    <source>
        <dbReference type="ARBA" id="ARBA00022475"/>
    </source>
</evidence>
<comment type="caution">
    <text evidence="17">The sequence shown here is derived from an EMBL/GenBank/DDBJ whole genome shotgun (WGS) entry which is preliminary data.</text>
</comment>
<organism evidence="17 18">
    <name type="scientific">Oceanisphaera psychrotolerans</name>
    <dbReference type="NCBI Taxonomy" id="1414654"/>
    <lineage>
        <taxon>Bacteria</taxon>
        <taxon>Pseudomonadati</taxon>
        <taxon>Pseudomonadota</taxon>
        <taxon>Gammaproteobacteria</taxon>
        <taxon>Aeromonadales</taxon>
        <taxon>Aeromonadaceae</taxon>
        <taxon>Oceanisphaera</taxon>
    </lineage>
</organism>
<comment type="similarity">
    <text evidence="2">Belongs to the GTP-binding SRP family.</text>
</comment>
<keyword evidence="9" id="KW-0342">GTP-binding</keyword>
<evidence type="ECO:0000313" key="18">
    <source>
        <dbReference type="Proteomes" id="UP000243073"/>
    </source>
</evidence>
<keyword evidence="4" id="KW-0813">Transport</keyword>
<evidence type="ECO:0000256" key="6">
    <source>
        <dbReference type="ARBA" id="ARBA00022741"/>
    </source>
</evidence>
<evidence type="ECO:0000256" key="13">
    <source>
        <dbReference type="NCBIfam" id="TIGR03499"/>
    </source>
</evidence>
<dbReference type="EMBL" id="MDKE01000033">
    <property type="protein sequence ID" value="OIN07702.1"/>
    <property type="molecule type" value="Genomic_DNA"/>
</dbReference>
<evidence type="ECO:0000256" key="9">
    <source>
        <dbReference type="ARBA" id="ARBA00023134"/>
    </source>
</evidence>
<sequence length="463" mass="51786">MKIKRFFAKDMRAALAEVKDVLGPDAVIMSNKKVSGGIEIVAAVDEDDTPVAPAQRPLREDNVRISSQARQFISPLDDKQQSETLQSLLMRGRSEASPKTLAEQGSWAGAGLNKASAREARKEPSLGQREPLTPPPPLHDAREHRRKEGAKDKELNAMRQEIASIRSLLEHQVSGLMWQEVERREPVRAMVIKQLNGLGFSDGFADQLAMRVNERAQPHEAWSQIEAALSQQLMTGEDEILRQGGAVALLGPTGVGKTTTIAKLAARFAARYGADQIALVTTDHYRIGAHEQLQTYGRIMGVVVKQARTYQELAQALYQLRHRRLVLIDTAGMGQRDLRLNEQLDTLVGDKQIKIRNYLVLPATAQRRVLQEAVDHFRRIPLAGCILTKLDESLALGDVLDISIQNSLPISYITDGQRVPEDLRLADAFELVKQALGTMEQRREDPYYWESSESDEEDARFYE</sequence>
<dbReference type="SMART" id="SM00382">
    <property type="entry name" value="AAA"/>
    <property type="match status" value="1"/>
</dbReference>
<feature type="domain" description="AAA+ ATPase" evidence="15">
    <location>
        <begin position="243"/>
        <end position="414"/>
    </location>
</feature>
<dbReference type="GO" id="GO:0044781">
    <property type="term" value="P:bacterial-type flagellum organization"/>
    <property type="evidence" value="ECO:0007669"/>
    <property type="project" value="UniProtKB-UniRule"/>
</dbReference>
<evidence type="ECO:0000256" key="2">
    <source>
        <dbReference type="ARBA" id="ARBA00008531"/>
    </source>
</evidence>
<evidence type="ECO:0000259" key="15">
    <source>
        <dbReference type="SMART" id="SM00382"/>
    </source>
</evidence>
<keyword evidence="8" id="KW-0653">Protein transport</keyword>
<dbReference type="PANTHER" id="PTHR43134">
    <property type="entry name" value="SIGNAL RECOGNITION PARTICLE RECEPTOR SUBUNIT ALPHA"/>
    <property type="match status" value="1"/>
</dbReference>
<evidence type="ECO:0000256" key="11">
    <source>
        <dbReference type="ARBA" id="ARBA00023225"/>
    </source>
</evidence>
<dbReference type="GO" id="GO:0006614">
    <property type="term" value="P:SRP-dependent cotranslational protein targeting to membrane"/>
    <property type="evidence" value="ECO:0007669"/>
    <property type="project" value="UniProtKB-UniRule"/>
</dbReference>
<dbReference type="NCBIfam" id="TIGR03499">
    <property type="entry name" value="FlhF"/>
    <property type="match status" value="1"/>
</dbReference>
<accession>A0A1J4QEX0</accession>
<dbReference type="FunFam" id="3.40.50.300:FF:000695">
    <property type="entry name" value="Flagellar biosynthesis regulator FlhF"/>
    <property type="match status" value="1"/>
</dbReference>
<dbReference type="GO" id="GO:0005525">
    <property type="term" value="F:GTP binding"/>
    <property type="evidence" value="ECO:0007669"/>
    <property type="project" value="UniProtKB-UniRule"/>
</dbReference>
<evidence type="ECO:0000256" key="1">
    <source>
        <dbReference type="ARBA" id="ARBA00004413"/>
    </source>
</evidence>
<dbReference type="GO" id="GO:0005886">
    <property type="term" value="C:plasma membrane"/>
    <property type="evidence" value="ECO:0007669"/>
    <property type="project" value="UniProtKB-SubCell"/>
</dbReference>
<dbReference type="InterPro" id="IPR003593">
    <property type="entry name" value="AAA+_ATPase"/>
</dbReference>
<dbReference type="SUPFAM" id="SSF52540">
    <property type="entry name" value="P-loop containing nucleoside triphosphate hydrolases"/>
    <property type="match status" value="1"/>
</dbReference>
<evidence type="ECO:0000259" key="16">
    <source>
        <dbReference type="SMART" id="SM00962"/>
    </source>
</evidence>
<keyword evidence="6" id="KW-0547">Nucleotide-binding</keyword>
<dbReference type="GO" id="GO:0005047">
    <property type="term" value="F:signal recognition particle binding"/>
    <property type="evidence" value="ECO:0007669"/>
    <property type="project" value="TreeGrafter"/>
</dbReference>
<evidence type="ECO:0000256" key="4">
    <source>
        <dbReference type="ARBA" id="ARBA00022448"/>
    </source>
</evidence>
<comment type="function">
    <text evidence="12">Necessary for flagellar biosynthesis. May be involved in translocation of the flagellum.</text>
</comment>
<dbReference type="SMART" id="SM00962">
    <property type="entry name" value="SRP54"/>
    <property type="match status" value="1"/>
</dbReference>
<name>A0A1J4QEX0_9GAMM</name>
<dbReference type="PANTHER" id="PTHR43134:SF3">
    <property type="entry name" value="FLAGELLAR BIOSYNTHESIS PROTEIN FLHF"/>
    <property type="match status" value="1"/>
</dbReference>
<evidence type="ECO:0000256" key="7">
    <source>
        <dbReference type="ARBA" id="ARBA00022795"/>
    </source>
</evidence>